<reference evidence="2 3" key="1">
    <citation type="journal article" date="2012" name="BMC Genomics">
        <title>Genomic basis of broad host range and environmental adaptability of Rhizobium tropici CIAT 899 and Rhizobium sp. PRF 81 which are used in inoculants for common bean (Phaseolus vulgaris L.).</title>
        <authorList>
            <person name="Ormeno-Orrillo E."/>
            <person name="Menna P."/>
            <person name="Almeida L.G."/>
            <person name="Ollero F.J."/>
            <person name="Nicolas M.F."/>
            <person name="Pains Rodrigues E."/>
            <person name="Shigueyoshi Nakatani A."/>
            <person name="Silva Batista J.S."/>
            <person name="Oliveira Chueire L.M."/>
            <person name="Souza R.C."/>
            <person name="Ribeiro Vasconcelos A.T."/>
            <person name="Megias M."/>
            <person name="Hungria M."/>
            <person name="Martinez-Romero E."/>
        </authorList>
    </citation>
    <scope>NUCLEOTIDE SEQUENCE [LARGE SCALE GENOMIC DNA]</scope>
    <source>
        <strain evidence="2 3">PRF 81</strain>
    </source>
</reference>
<dbReference type="EMBL" id="AQHN01000004">
    <property type="protein sequence ID" value="ENN89682.1"/>
    <property type="molecule type" value="Genomic_DNA"/>
</dbReference>
<keyword evidence="3" id="KW-1185">Reference proteome</keyword>
<evidence type="ECO:0000313" key="2">
    <source>
        <dbReference type="EMBL" id="ENN89682.1"/>
    </source>
</evidence>
<evidence type="ECO:0000313" key="3">
    <source>
        <dbReference type="Proteomes" id="UP000012429"/>
    </source>
</evidence>
<accession>N6VF12</accession>
<sequence length="831" mass="92106">MAVSDRLAHGDNVRNHALGFESPPMAADAAETDLHFVGKAEAARRPHHGIDFLQIPVRKEDLAGNARDRFRQEERGSPPFFSHAFNLFGDAFGKALAMLFRQPFFRGAIAIRDDGFMDMIRTAFAALALVFVGAEIDQLLRRAVIGPVDDDRVVASGMVARHAKHQAIRLASRAGKGCHRQAFGQCRGQALGVFDDIVVQVARIGVEQLGLARKRFDDVGMRMSEMADIVEAIEIGSAVIVDQPDAVAANEFDRLGIGDREIGQQQLFALGHQLFPRSTILNKGLGRQTGKRRRIREEFGPDIEIGGFTNAQDLCRRQRGIGRNLEVEMRSPAAVFVNVAHIANEITGFQALARRQPGERLMRHVPPKGHEGQAAFGGMFERDEAAIAKRLVFDLDASDSACHRSVKRRSGGHEQIDAEVMDAALALDEARFKGLIRVDGSFFAPRPDAEFDPVLFGEVRPPFGRLLRTLFGRGNGHDMRRVAVRDDRLAHRGSRRTDDIGKALPVVGNPAADRAGTINRIEAARLAQNGCGKTRVHGIHLFEQTPSRRLADRKIWIVTGLIVTRSGEGDARHQAHGDEVEQDVDLFRLQRILFMEAGNQSRRRTDRILHIQDRVSAGNGNFCDQDGVDGVAEIDEARDSLIVMLIDQNIPVVGIIVDDLRPQPREPGLDEGFETLDEAPQERPLLGVADKMQARTRPRRMAQIPIELAQRAWMDKTLQRPIELSERPAEAAHQVERSTDLRKRRPSQPADQAQGVRLAVRGYRGGQKIAREARLQMRNHKLRIGAGKMVQKSGLEFAFDLRLAGVDDLQDPAVIGFRLQTVVAVTLAIEC</sequence>
<dbReference type="Proteomes" id="UP000012429">
    <property type="component" value="Unassembled WGS sequence"/>
</dbReference>
<dbReference type="STRING" id="363754.RHSP_69824"/>
<protein>
    <submittedName>
        <fullName evidence="2">Uncharacterized protein</fullName>
    </submittedName>
</protein>
<dbReference type="AlphaFoldDB" id="N6VF12"/>
<proteinExistence type="predicted"/>
<feature type="compositionally biased region" description="Basic and acidic residues" evidence="1">
    <location>
        <begin position="724"/>
        <end position="741"/>
    </location>
</feature>
<gene>
    <name evidence="2" type="ORF">RHSP_69824</name>
</gene>
<comment type="caution">
    <text evidence="2">The sequence shown here is derived from an EMBL/GenBank/DDBJ whole genome shotgun (WGS) entry which is preliminary data.</text>
</comment>
<feature type="region of interest" description="Disordered" evidence="1">
    <location>
        <begin position="724"/>
        <end position="754"/>
    </location>
</feature>
<name>N6VF12_9HYPH</name>
<organism evidence="2 3">
    <name type="scientific">Rhizobium freirei PRF 81</name>
    <dbReference type="NCBI Taxonomy" id="363754"/>
    <lineage>
        <taxon>Bacteria</taxon>
        <taxon>Pseudomonadati</taxon>
        <taxon>Pseudomonadota</taxon>
        <taxon>Alphaproteobacteria</taxon>
        <taxon>Hyphomicrobiales</taxon>
        <taxon>Rhizobiaceae</taxon>
        <taxon>Rhizobium/Agrobacterium group</taxon>
        <taxon>Rhizobium</taxon>
    </lineage>
</organism>
<evidence type="ECO:0000256" key="1">
    <source>
        <dbReference type="SAM" id="MobiDB-lite"/>
    </source>
</evidence>